<comment type="caution">
    <text evidence="8">The sequence shown here is derived from an EMBL/GenBank/DDBJ whole genome shotgun (WGS) entry which is preliminary data.</text>
</comment>
<keyword evidence="3" id="KW-0964">Secreted</keyword>
<dbReference type="InterPro" id="IPR008801">
    <property type="entry name" value="RALF"/>
</dbReference>
<dbReference type="GO" id="GO:0005576">
    <property type="term" value="C:extracellular region"/>
    <property type="evidence" value="ECO:0007669"/>
    <property type="project" value="UniProtKB-SubCell"/>
</dbReference>
<dbReference type="Gramene" id="PHT92443">
    <property type="protein sequence ID" value="PHT92443"/>
    <property type="gene ID" value="T459_00325"/>
</dbReference>
<dbReference type="AlphaFoldDB" id="A0A2G3AE28"/>
<comment type="subcellular location">
    <subcellularLocation>
        <location evidence="1">Secreted</location>
    </subcellularLocation>
</comment>
<feature type="signal peptide" evidence="7">
    <location>
        <begin position="1"/>
        <end position="30"/>
    </location>
</feature>
<proteinExistence type="inferred from homology"/>
<dbReference type="OMA" id="ISCFFEV"/>
<evidence type="ECO:0000256" key="1">
    <source>
        <dbReference type="ARBA" id="ARBA00004613"/>
    </source>
</evidence>
<feature type="chain" id="PRO_5013632944" description="Transmembrane protein" evidence="7">
    <location>
        <begin position="31"/>
        <end position="93"/>
    </location>
</feature>
<evidence type="ECO:0000256" key="4">
    <source>
        <dbReference type="ARBA" id="ARBA00022702"/>
    </source>
</evidence>
<evidence type="ECO:0000256" key="7">
    <source>
        <dbReference type="SAM" id="SignalP"/>
    </source>
</evidence>
<protein>
    <recommendedName>
        <fullName evidence="10">Transmembrane protein</fullName>
    </recommendedName>
</protein>
<gene>
    <name evidence="8" type="ORF">T459_00325</name>
</gene>
<keyword evidence="5 7" id="KW-0732">Signal</keyword>
<dbReference type="Proteomes" id="UP000222542">
    <property type="component" value="Unassembled WGS sequence"/>
</dbReference>
<keyword evidence="9" id="KW-1185">Reference proteome</keyword>
<sequence length="93" mass="10140">MSSGNTKNNVVIILFISLVVISCFFEVSNATKYIKFPPPLNVGSKEEPKIPANPYTRGCSPLTRCRGGKLDRGQVMAPKSLLSGSKNEKQVLQ</sequence>
<evidence type="ECO:0008006" key="10">
    <source>
        <dbReference type="Google" id="ProtNLM"/>
    </source>
</evidence>
<dbReference type="Pfam" id="PF05498">
    <property type="entry name" value="RALF"/>
    <property type="match status" value="1"/>
</dbReference>
<evidence type="ECO:0000313" key="8">
    <source>
        <dbReference type="EMBL" id="PHT92443.1"/>
    </source>
</evidence>
<accession>A0A2G3AE28</accession>
<evidence type="ECO:0000256" key="2">
    <source>
        <dbReference type="ARBA" id="ARBA00009178"/>
    </source>
</evidence>
<keyword evidence="4" id="KW-0372">Hormone</keyword>
<name>A0A2G3AE28_CAPAN</name>
<evidence type="ECO:0000256" key="3">
    <source>
        <dbReference type="ARBA" id="ARBA00022525"/>
    </source>
</evidence>
<evidence type="ECO:0000313" key="9">
    <source>
        <dbReference type="Proteomes" id="UP000222542"/>
    </source>
</evidence>
<comment type="similarity">
    <text evidence="2">Belongs to the plant rapid alkalinization factor (RALF) family.</text>
</comment>
<dbReference type="GO" id="GO:0005179">
    <property type="term" value="F:hormone activity"/>
    <property type="evidence" value="ECO:0007669"/>
    <property type="project" value="UniProtKB-KW"/>
</dbReference>
<dbReference type="PROSITE" id="PS51257">
    <property type="entry name" value="PROKAR_LIPOPROTEIN"/>
    <property type="match status" value="1"/>
</dbReference>
<organism evidence="8 9">
    <name type="scientific">Capsicum annuum</name>
    <name type="common">Capsicum pepper</name>
    <dbReference type="NCBI Taxonomy" id="4072"/>
    <lineage>
        <taxon>Eukaryota</taxon>
        <taxon>Viridiplantae</taxon>
        <taxon>Streptophyta</taxon>
        <taxon>Embryophyta</taxon>
        <taxon>Tracheophyta</taxon>
        <taxon>Spermatophyta</taxon>
        <taxon>Magnoliopsida</taxon>
        <taxon>eudicotyledons</taxon>
        <taxon>Gunneridae</taxon>
        <taxon>Pentapetalae</taxon>
        <taxon>asterids</taxon>
        <taxon>lamiids</taxon>
        <taxon>Solanales</taxon>
        <taxon>Solanaceae</taxon>
        <taxon>Solanoideae</taxon>
        <taxon>Capsiceae</taxon>
        <taxon>Capsicum</taxon>
    </lineage>
</organism>
<reference evidence="8 9" key="2">
    <citation type="journal article" date="2017" name="Genome Biol.">
        <title>New reference genome sequences of hot pepper reveal the massive evolution of plant disease-resistance genes by retroduplication.</title>
        <authorList>
            <person name="Kim S."/>
            <person name="Park J."/>
            <person name="Yeom S.I."/>
            <person name="Kim Y.M."/>
            <person name="Seo E."/>
            <person name="Kim K.T."/>
            <person name="Kim M.S."/>
            <person name="Lee J.M."/>
            <person name="Cheong K."/>
            <person name="Shin H.S."/>
            <person name="Kim S.B."/>
            <person name="Han K."/>
            <person name="Lee J."/>
            <person name="Park M."/>
            <person name="Lee H.A."/>
            <person name="Lee H.Y."/>
            <person name="Lee Y."/>
            <person name="Oh S."/>
            <person name="Lee J.H."/>
            <person name="Choi E."/>
            <person name="Choi E."/>
            <person name="Lee S.E."/>
            <person name="Jeon J."/>
            <person name="Kim H."/>
            <person name="Choi G."/>
            <person name="Song H."/>
            <person name="Lee J."/>
            <person name="Lee S.C."/>
            <person name="Kwon J.K."/>
            <person name="Lee H.Y."/>
            <person name="Koo N."/>
            <person name="Hong Y."/>
            <person name="Kim R.W."/>
            <person name="Kang W.H."/>
            <person name="Huh J.H."/>
            <person name="Kang B.C."/>
            <person name="Yang T.J."/>
            <person name="Lee Y.H."/>
            <person name="Bennetzen J.L."/>
            <person name="Choi D."/>
        </authorList>
    </citation>
    <scope>NUCLEOTIDE SEQUENCE [LARGE SCALE GENOMIC DNA]</scope>
    <source>
        <strain evidence="9">cv. CM334</strain>
    </source>
</reference>
<evidence type="ECO:0000256" key="5">
    <source>
        <dbReference type="ARBA" id="ARBA00022729"/>
    </source>
</evidence>
<evidence type="ECO:0000256" key="6">
    <source>
        <dbReference type="ARBA" id="ARBA00023157"/>
    </source>
</evidence>
<reference evidence="8 9" key="1">
    <citation type="journal article" date="2014" name="Nat. Genet.">
        <title>Genome sequence of the hot pepper provides insights into the evolution of pungency in Capsicum species.</title>
        <authorList>
            <person name="Kim S."/>
            <person name="Park M."/>
            <person name="Yeom S.I."/>
            <person name="Kim Y.M."/>
            <person name="Lee J.M."/>
            <person name="Lee H.A."/>
            <person name="Seo E."/>
            <person name="Choi J."/>
            <person name="Cheong K."/>
            <person name="Kim K.T."/>
            <person name="Jung K."/>
            <person name="Lee G.W."/>
            <person name="Oh S.K."/>
            <person name="Bae C."/>
            <person name="Kim S.B."/>
            <person name="Lee H.Y."/>
            <person name="Kim S.Y."/>
            <person name="Kim M.S."/>
            <person name="Kang B.C."/>
            <person name="Jo Y.D."/>
            <person name="Yang H.B."/>
            <person name="Jeong H.J."/>
            <person name="Kang W.H."/>
            <person name="Kwon J.K."/>
            <person name="Shin C."/>
            <person name="Lim J.Y."/>
            <person name="Park J.H."/>
            <person name="Huh J.H."/>
            <person name="Kim J.S."/>
            <person name="Kim B.D."/>
            <person name="Cohen O."/>
            <person name="Paran I."/>
            <person name="Suh M.C."/>
            <person name="Lee S.B."/>
            <person name="Kim Y.K."/>
            <person name="Shin Y."/>
            <person name="Noh S.J."/>
            <person name="Park J."/>
            <person name="Seo Y.S."/>
            <person name="Kwon S.Y."/>
            <person name="Kim H.A."/>
            <person name="Park J.M."/>
            <person name="Kim H.J."/>
            <person name="Choi S.B."/>
            <person name="Bosland P.W."/>
            <person name="Reeves G."/>
            <person name="Jo S.H."/>
            <person name="Lee B.W."/>
            <person name="Cho H.T."/>
            <person name="Choi H.S."/>
            <person name="Lee M.S."/>
            <person name="Yu Y."/>
            <person name="Do Choi Y."/>
            <person name="Park B.S."/>
            <person name="van Deynze A."/>
            <person name="Ashrafi H."/>
            <person name="Hill T."/>
            <person name="Kim W.T."/>
            <person name="Pai H.S."/>
            <person name="Ahn H.K."/>
            <person name="Yeam I."/>
            <person name="Giovannoni J.J."/>
            <person name="Rose J.K."/>
            <person name="Sorensen I."/>
            <person name="Lee S.J."/>
            <person name="Kim R.W."/>
            <person name="Choi I.Y."/>
            <person name="Choi B.S."/>
            <person name="Lim J.S."/>
            <person name="Lee Y.H."/>
            <person name="Choi D."/>
        </authorList>
    </citation>
    <scope>NUCLEOTIDE SEQUENCE [LARGE SCALE GENOMIC DNA]</scope>
    <source>
        <strain evidence="9">cv. CM334</strain>
    </source>
</reference>
<dbReference type="EMBL" id="AYRZ02000001">
    <property type="protein sequence ID" value="PHT92443.1"/>
    <property type="molecule type" value="Genomic_DNA"/>
</dbReference>
<keyword evidence="6" id="KW-1015">Disulfide bond</keyword>